<dbReference type="GO" id="GO:0005198">
    <property type="term" value="F:structural molecule activity"/>
    <property type="evidence" value="ECO:0007669"/>
    <property type="project" value="InterPro"/>
</dbReference>
<dbReference type="PANTHER" id="PTHR38009">
    <property type="entry name" value="CONSERVED HYPOTHETICAL PHAGE TAIL PROTEIN"/>
    <property type="match status" value="1"/>
</dbReference>
<name>I1DZK8_9GAMM</name>
<gene>
    <name evidence="1" type="ORF">RNAN_2492</name>
</gene>
<dbReference type="InterPro" id="IPR010667">
    <property type="entry name" value="Phage_T4_Gp19"/>
</dbReference>
<dbReference type="InterPro" id="IPR011747">
    <property type="entry name" value="CHP02241"/>
</dbReference>
<dbReference type="EMBL" id="BAFK01000013">
    <property type="protein sequence ID" value="GAB59486.1"/>
    <property type="molecule type" value="Genomic_DNA"/>
</dbReference>
<keyword evidence="2" id="KW-1185">Reference proteome</keyword>
<dbReference type="Proteomes" id="UP000004374">
    <property type="component" value="Unassembled WGS sequence"/>
</dbReference>
<sequence length="152" mass="16949">MTEQAAYPLPAFYFRVKFATTGDSADTAFQEVSGIGGQIDTEEITEGGENRFVHRLPKAVKYSNLVLKRGIADINSELVKWCLKVFAHGLDSGIAPMTIMVDLLDSNGQPARSWSFVNAWPVSWQVEAFSASKNEVAIEKLEFSYQYMSRES</sequence>
<reference evidence="1 2" key="1">
    <citation type="journal article" date="2012" name="J. Bacteriol.">
        <title>Genome Sequence of the Protease-Producing Bacterium Rheinheimera nanhaiensis E407-8T, Isolated from Deep-Sea Sediment of the South China Sea.</title>
        <authorList>
            <person name="Zhang X.-Y."/>
            <person name="Zhang Y.-J."/>
            <person name="Qin Q.-L."/>
            <person name="Xie B.-B."/>
            <person name="Chen X.-L."/>
            <person name="Zhou B.-C."/>
            <person name="Zhang Y.-Z."/>
        </authorList>
    </citation>
    <scope>NUCLEOTIDE SEQUENCE [LARGE SCALE GENOMIC DNA]</scope>
    <source>
        <strain evidence="1 2">E407-8</strain>
    </source>
</reference>
<accession>I1DZK8</accession>
<comment type="caution">
    <text evidence="1">The sequence shown here is derived from an EMBL/GenBank/DDBJ whole genome shotgun (WGS) entry which is preliminary data.</text>
</comment>
<dbReference type="PANTHER" id="PTHR38009:SF1">
    <property type="entry name" value="CONSERVED HYPOTHETICAL PHAGE TAIL PROTEIN"/>
    <property type="match status" value="1"/>
</dbReference>
<proteinExistence type="predicted"/>
<dbReference type="Pfam" id="PF06841">
    <property type="entry name" value="Phage_T4_gp19"/>
    <property type="match status" value="1"/>
</dbReference>
<evidence type="ECO:0008006" key="3">
    <source>
        <dbReference type="Google" id="ProtNLM"/>
    </source>
</evidence>
<dbReference type="AlphaFoldDB" id="I1DZK8"/>
<evidence type="ECO:0000313" key="2">
    <source>
        <dbReference type="Proteomes" id="UP000004374"/>
    </source>
</evidence>
<evidence type="ECO:0000313" key="1">
    <source>
        <dbReference type="EMBL" id="GAB59486.1"/>
    </source>
</evidence>
<organism evidence="1 2">
    <name type="scientific">Rheinheimera nanhaiensis E407-8</name>
    <dbReference type="NCBI Taxonomy" id="562729"/>
    <lineage>
        <taxon>Bacteria</taxon>
        <taxon>Pseudomonadati</taxon>
        <taxon>Pseudomonadota</taxon>
        <taxon>Gammaproteobacteria</taxon>
        <taxon>Chromatiales</taxon>
        <taxon>Chromatiaceae</taxon>
        <taxon>Rheinheimera</taxon>
    </lineage>
</organism>
<dbReference type="RefSeq" id="WP_008222126.1">
    <property type="nucleotide sequence ID" value="NZ_BAFK01000013.1"/>
</dbReference>
<protein>
    <recommendedName>
        <fullName evidence="3">Phage tail protein</fullName>
    </recommendedName>
</protein>
<dbReference type="STRING" id="562729.RNAN_2492"/>
<dbReference type="OrthoDB" id="9799891at2"/>
<dbReference type="NCBIfam" id="TIGR02241">
    <property type="entry name" value="conserved hypothetical phage tail region protein"/>
    <property type="match status" value="1"/>
</dbReference>